<dbReference type="Proteomes" id="UP000263642">
    <property type="component" value="Unassembled WGS sequence"/>
</dbReference>
<accession>A0A3D3R657</accession>
<gene>
    <name evidence="2" type="ORF">DIT97_15365</name>
</gene>
<name>A0A3D3R657_9PLAN</name>
<dbReference type="AlphaFoldDB" id="A0A3D3R657"/>
<proteinExistence type="predicted"/>
<organism evidence="2 3">
    <name type="scientific">Gimesia maris</name>
    <dbReference type="NCBI Taxonomy" id="122"/>
    <lineage>
        <taxon>Bacteria</taxon>
        <taxon>Pseudomonadati</taxon>
        <taxon>Planctomycetota</taxon>
        <taxon>Planctomycetia</taxon>
        <taxon>Planctomycetales</taxon>
        <taxon>Planctomycetaceae</taxon>
        <taxon>Gimesia</taxon>
    </lineage>
</organism>
<evidence type="ECO:0000256" key="1">
    <source>
        <dbReference type="SAM" id="MobiDB-lite"/>
    </source>
</evidence>
<feature type="region of interest" description="Disordered" evidence="1">
    <location>
        <begin position="54"/>
        <end position="75"/>
    </location>
</feature>
<dbReference type="EMBL" id="DQAY01000090">
    <property type="protein sequence ID" value="HCO24341.1"/>
    <property type="molecule type" value="Genomic_DNA"/>
</dbReference>
<comment type="caution">
    <text evidence="2">The sequence shown here is derived from an EMBL/GenBank/DDBJ whole genome shotgun (WGS) entry which is preliminary data.</text>
</comment>
<protein>
    <submittedName>
        <fullName evidence="2">Uncharacterized protein</fullName>
    </submittedName>
</protein>
<sequence>MCPGQSTEFLINSLCHRNPPGLSGFGRPVFLGADVDVLLIENKIFPSQPLQFTQPHAGISQQDKDQFQSPSRGIDDLLQFFR</sequence>
<reference evidence="2 3" key="1">
    <citation type="journal article" date="2018" name="Nat. Biotechnol.">
        <title>A standardized bacterial taxonomy based on genome phylogeny substantially revises the tree of life.</title>
        <authorList>
            <person name="Parks D.H."/>
            <person name="Chuvochina M."/>
            <person name="Waite D.W."/>
            <person name="Rinke C."/>
            <person name="Skarshewski A."/>
            <person name="Chaumeil P.A."/>
            <person name="Hugenholtz P."/>
        </authorList>
    </citation>
    <scope>NUCLEOTIDE SEQUENCE [LARGE SCALE GENOMIC DNA]</scope>
    <source>
        <strain evidence="2">UBA9375</strain>
    </source>
</reference>
<evidence type="ECO:0000313" key="2">
    <source>
        <dbReference type="EMBL" id="HCO24341.1"/>
    </source>
</evidence>
<evidence type="ECO:0000313" key="3">
    <source>
        <dbReference type="Proteomes" id="UP000263642"/>
    </source>
</evidence>